<dbReference type="InterPro" id="IPR000183">
    <property type="entry name" value="Orn/DAP/Arg_de-COase"/>
</dbReference>
<evidence type="ECO:0000256" key="4">
    <source>
        <dbReference type="ARBA" id="ARBA00023239"/>
    </source>
</evidence>
<dbReference type="AlphaFoldDB" id="A0A1V9ZP18"/>
<evidence type="ECO:0000256" key="3">
    <source>
        <dbReference type="ARBA" id="ARBA00022898"/>
    </source>
</evidence>
<evidence type="ECO:0000259" key="11">
    <source>
        <dbReference type="Pfam" id="PF02784"/>
    </source>
</evidence>
<dbReference type="Proteomes" id="UP000243217">
    <property type="component" value="Unassembled WGS sequence"/>
</dbReference>
<feature type="domain" description="Orn/DAP/Arg decarboxylase 2 N-terminal" evidence="11">
    <location>
        <begin position="130"/>
        <end position="233"/>
    </location>
</feature>
<dbReference type="PRINTS" id="PR01179">
    <property type="entry name" value="ODADCRBXLASE"/>
</dbReference>
<dbReference type="InterPro" id="IPR022644">
    <property type="entry name" value="De-COase2_N"/>
</dbReference>
<evidence type="ECO:0000259" key="10">
    <source>
        <dbReference type="Pfam" id="PF00278"/>
    </source>
</evidence>
<gene>
    <name evidence="12" type="ORF">THRCLA_06408</name>
</gene>
<comment type="cofactor">
    <cofactor evidence="1">
        <name>pyridoxal 5'-phosphate</name>
        <dbReference type="ChEBI" id="CHEBI:597326"/>
    </cofactor>
</comment>
<dbReference type="Pfam" id="PF02784">
    <property type="entry name" value="Orn_Arg_deC_N"/>
    <property type="match status" value="2"/>
</dbReference>
<dbReference type="PANTHER" id="PTHR11482:SF6">
    <property type="entry name" value="ORNITHINE DECARBOXYLASE 1-RELATED"/>
    <property type="match status" value="1"/>
</dbReference>
<dbReference type="PRINTS" id="PR01182">
    <property type="entry name" value="ORNDCRBXLASE"/>
</dbReference>
<comment type="similarity">
    <text evidence="2 9">Belongs to the Orn/Lys/Arg decarboxylase class-II family.</text>
</comment>
<evidence type="ECO:0000313" key="12">
    <source>
        <dbReference type="EMBL" id="OQR99719.1"/>
    </source>
</evidence>
<feature type="domain" description="Orn/DAP/Arg decarboxylase 2 N-terminal" evidence="11">
    <location>
        <begin position="28"/>
        <end position="126"/>
    </location>
</feature>
<organism evidence="12 13">
    <name type="scientific">Thraustotheca clavata</name>
    <dbReference type="NCBI Taxonomy" id="74557"/>
    <lineage>
        <taxon>Eukaryota</taxon>
        <taxon>Sar</taxon>
        <taxon>Stramenopiles</taxon>
        <taxon>Oomycota</taxon>
        <taxon>Saprolegniomycetes</taxon>
        <taxon>Saprolegniales</taxon>
        <taxon>Achlyaceae</taxon>
        <taxon>Thraustotheca</taxon>
    </lineage>
</organism>
<sequence>MPRLSFVHTAIKTTSDATSIYADNLLEVPRLMVEWNTAFPKIRLFFAVKSNSDLRLIRTLHENGVGYDCASPLDIDLVRSLGAKNDDILCANPIKLESNIRDATAKGITQMSFDRINELHKIRANANGPFGAEPQDWSALFAESKALGLHTGGICFHLDSGCMNATAYAQTITQAADCIELASTYGFSIDALNMGGGFASPLNTDVVQAINETIDDKIDPSIRVIAEPGRFFAEIICTVLLANAFEVWEICMIISSMRLVAAPVTLFPSNIYGATCHCGDIVSKDVLLPQYNVGDWLEFPRMGVTHTCLQPSSMAWILKIA</sequence>
<evidence type="ECO:0000256" key="6">
    <source>
        <dbReference type="ARBA" id="ARBA00034138"/>
    </source>
</evidence>
<name>A0A1V9ZP18_9STRA</name>
<dbReference type="GO" id="GO:0005737">
    <property type="term" value="C:cytoplasm"/>
    <property type="evidence" value="ECO:0007669"/>
    <property type="project" value="TreeGrafter"/>
</dbReference>
<dbReference type="OrthoDB" id="5034579at2759"/>
<dbReference type="SUPFAM" id="SSF51419">
    <property type="entry name" value="PLP-binding barrel"/>
    <property type="match status" value="1"/>
</dbReference>
<dbReference type="EMBL" id="JNBS01001785">
    <property type="protein sequence ID" value="OQR99719.1"/>
    <property type="molecule type" value="Genomic_DNA"/>
</dbReference>
<reference evidence="12 13" key="1">
    <citation type="journal article" date="2014" name="Genome Biol. Evol.">
        <title>The secreted proteins of Achlya hypogyna and Thraustotheca clavata identify the ancestral oomycete secretome and reveal gene acquisitions by horizontal gene transfer.</title>
        <authorList>
            <person name="Misner I."/>
            <person name="Blouin N."/>
            <person name="Leonard G."/>
            <person name="Richards T.A."/>
            <person name="Lane C.E."/>
        </authorList>
    </citation>
    <scope>NUCLEOTIDE SEQUENCE [LARGE SCALE GENOMIC DNA]</scope>
    <source>
        <strain evidence="12 13">ATCC 34112</strain>
    </source>
</reference>
<proteinExistence type="inferred from homology"/>
<comment type="subunit">
    <text evidence="7">Homodimer. Only the dimer is catalytically active, as the active sites are constructed of residues from both monomers.</text>
</comment>
<keyword evidence="13" id="KW-1185">Reference proteome</keyword>
<evidence type="ECO:0000313" key="13">
    <source>
        <dbReference type="Proteomes" id="UP000243217"/>
    </source>
</evidence>
<dbReference type="GO" id="GO:0004586">
    <property type="term" value="F:ornithine decarboxylase activity"/>
    <property type="evidence" value="ECO:0007669"/>
    <property type="project" value="UniProtKB-EC"/>
</dbReference>
<dbReference type="SUPFAM" id="SSF50621">
    <property type="entry name" value="Alanine racemase C-terminal domain-like"/>
    <property type="match status" value="1"/>
</dbReference>
<dbReference type="GO" id="GO:0033387">
    <property type="term" value="P:putrescine biosynthetic process from arginine, via ornithine"/>
    <property type="evidence" value="ECO:0007669"/>
    <property type="project" value="TreeGrafter"/>
</dbReference>
<dbReference type="Gene3D" id="3.20.20.10">
    <property type="entry name" value="Alanine racemase"/>
    <property type="match status" value="1"/>
</dbReference>
<accession>A0A1V9ZP18</accession>
<evidence type="ECO:0000256" key="9">
    <source>
        <dbReference type="RuleBase" id="RU003737"/>
    </source>
</evidence>
<dbReference type="PROSITE" id="PS00878">
    <property type="entry name" value="ODR_DC_2_1"/>
    <property type="match status" value="1"/>
</dbReference>
<dbReference type="Gene3D" id="2.40.37.10">
    <property type="entry name" value="Lyase, Ornithine Decarboxylase, Chain A, domain 1"/>
    <property type="match status" value="1"/>
</dbReference>
<evidence type="ECO:0000256" key="7">
    <source>
        <dbReference type="ARBA" id="ARBA00046672"/>
    </source>
</evidence>
<dbReference type="InterPro" id="IPR022643">
    <property type="entry name" value="De-COase2_C"/>
</dbReference>
<dbReference type="InterPro" id="IPR002433">
    <property type="entry name" value="Orn_de-COase"/>
</dbReference>
<comment type="caution">
    <text evidence="12">The sequence shown here is derived from an EMBL/GenBank/DDBJ whole genome shotgun (WGS) entry which is preliminary data.</text>
</comment>
<dbReference type="PANTHER" id="PTHR11482">
    <property type="entry name" value="ARGININE/DIAMINOPIMELATE/ORNITHINE DECARBOXYLASE"/>
    <property type="match status" value="1"/>
</dbReference>
<evidence type="ECO:0000256" key="1">
    <source>
        <dbReference type="ARBA" id="ARBA00001933"/>
    </source>
</evidence>
<dbReference type="STRING" id="74557.A0A1V9ZP18"/>
<dbReference type="InterPro" id="IPR022653">
    <property type="entry name" value="De-COase2_pyr-phos_BS"/>
</dbReference>
<dbReference type="InterPro" id="IPR029066">
    <property type="entry name" value="PLP-binding_barrel"/>
</dbReference>
<evidence type="ECO:0000256" key="5">
    <source>
        <dbReference type="ARBA" id="ARBA00034115"/>
    </source>
</evidence>
<dbReference type="EC" id="4.1.1.17" evidence="6"/>
<comment type="pathway">
    <text evidence="5">Amine and polyamine biosynthesis; putrescine biosynthesis via L-ornithine pathway; putrescine from L-ornithine: step 1/1.</text>
</comment>
<comment type="catalytic activity">
    <reaction evidence="8">
        <text>L-ornithine + H(+) = putrescine + CO2</text>
        <dbReference type="Rhea" id="RHEA:22964"/>
        <dbReference type="ChEBI" id="CHEBI:15378"/>
        <dbReference type="ChEBI" id="CHEBI:16526"/>
        <dbReference type="ChEBI" id="CHEBI:46911"/>
        <dbReference type="ChEBI" id="CHEBI:326268"/>
        <dbReference type="EC" id="4.1.1.17"/>
    </reaction>
</comment>
<feature type="domain" description="Orn/DAP/Arg decarboxylase 2 C-terminal" evidence="10">
    <location>
        <begin position="267"/>
        <end position="303"/>
    </location>
</feature>
<evidence type="ECO:0000256" key="2">
    <source>
        <dbReference type="ARBA" id="ARBA00008872"/>
    </source>
</evidence>
<evidence type="ECO:0000256" key="8">
    <source>
        <dbReference type="ARBA" id="ARBA00049127"/>
    </source>
</evidence>
<keyword evidence="4" id="KW-0456">Lyase</keyword>
<dbReference type="InterPro" id="IPR009006">
    <property type="entry name" value="Ala_racemase/Decarboxylase_C"/>
</dbReference>
<protein>
    <recommendedName>
        <fullName evidence="6">ornithine decarboxylase</fullName>
        <ecNumber evidence="6">4.1.1.17</ecNumber>
    </recommendedName>
</protein>
<keyword evidence="3" id="KW-0663">Pyridoxal phosphate</keyword>
<dbReference type="Pfam" id="PF00278">
    <property type="entry name" value="Orn_DAP_Arg_deC"/>
    <property type="match status" value="1"/>
</dbReference>